<comment type="caution">
    <text evidence="2">The sequence shown here is derived from an EMBL/GenBank/DDBJ whole genome shotgun (WGS) entry which is preliminary data.</text>
</comment>
<dbReference type="Proteomes" id="UP001391051">
    <property type="component" value="Unassembled WGS sequence"/>
</dbReference>
<dbReference type="RefSeq" id="XP_066695761.1">
    <property type="nucleotide sequence ID" value="XM_066849065.1"/>
</dbReference>
<feature type="compositionally biased region" description="Polar residues" evidence="1">
    <location>
        <begin position="108"/>
        <end position="122"/>
    </location>
</feature>
<accession>A0ABR1Q1D0</accession>
<feature type="region of interest" description="Disordered" evidence="1">
    <location>
        <begin position="76"/>
        <end position="123"/>
    </location>
</feature>
<keyword evidence="3" id="KW-1185">Reference proteome</keyword>
<name>A0ABR1Q1D0_9PEZI</name>
<feature type="region of interest" description="Disordered" evidence="1">
    <location>
        <begin position="1"/>
        <end position="58"/>
    </location>
</feature>
<dbReference type="EMBL" id="JAQQWE010000008">
    <property type="protein sequence ID" value="KAK7943730.1"/>
    <property type="molecule type" value="Genomic_DNA"/>
</dbReference>
<gene>
    <name evidence="2" type="ORF">PG986_012843</name>
</gene>
<dbReference type="GeneID" id="92082127"/>
<protein>
    <submittedName>
        <fullName evidence="2">Uncharacterized protein</fullName>
    </submittedName>
</protein>
<organism evidence="2 3">
    <name type="scientific">Apiospora aurea</name>
    <dbReference type="NCBI Taxonomy" id="335848"/>
    <lineage>
        <taxon>Eukaryota</taxon>
        <taxon>Fungi</taxon>
        <taxon>Dikarya</taxon>
        <taxon>Ascomycota</taxon>
        <taxon>Pezizomycotina</taxon>
        <taxon>Sordariomycetes</taxon>
        <taxon>Xylariomycetidae</taxon>
        <taxon>Amphisphaeriales</taxon>
        <taxon>Apiosporaceae</taxon>
        <taxon>Apiospora</taxon>
    </lineage>
</organism>
<evidence type="ECO:0000256" key="1">
    <source>
        <dbReference type="SAM" id="MobiDB-lite"/>
    </source>
</evidence>
<feature type="region of interest" description="Disordered" evidence="1">
    <location>
        <begin position="154"/>
        <end position="183"/>
    </location>
</feature>
<evidence type="ECO:0000313" key="2">
    <source>
        <dbReference type="EMBL" id="KAK7943730.1"/>
    </source>
</evidence>
<reference evidence="2 3" key="1">
    <citation type="submission" date="2023-01" db="EMBL/GenBank/DDBJ databases">
        <title>Analysis of 21 Apiospora genomes using comparative genomics revels a genus with tremendous synthesis potential of carbohydrate active enzymes and secondary metabolites.</title>
        <authorList>
            <person name="Sorensen T."/>
        </authorList>
    </citation>
    <scope>NUCLEOTIDE SEQUENCE [LARGE SCALE GENOMIC DNA]</scope>
    <source>
        <strain evidence="2 3">CBS 24483</strain>
    </source>
</reference>
<proteinExistence type="predicted"/>
<sequence>MIVKSTNAEGSAPVTPNHRTDSEEEAQDPFYLDKKYHSILRGGRPEKPTLEAMDGSGPIPLLHLDETRLAQKYPRLFGNENSPSNGHEDLSAFSNDNGSSAGHGKIITPSSSTTGYPSNGSSLAPAGDRSFAELFAQIPGKELGRVEKWLGIISTTDQEEPGDFDGSVSDYEHSVSEASSTPRSLSMSARQLLDEWYAELDGKTTLF</sequence>
<evidence type="ECO:0000313" key="3">
    <source>
        <dbReference type="Proteomes" id="UP001391051"/>
    </source>
</evidence>